<evidence type="ECO:0000256" key="3">
    <source>
        <dbReference type="ARBA" id="ARBA00022833"/>
    </source>
</evidence>
<keyword evidence="2 4" id="KW-0863">Zinc-finger</keyword>
<sequence length="253" mass="28083">MAREAGISNQVSFGQNSINAHSINVISRAGSARGIREGRQEGVCSKCSAQIGKRYFLRRHHCRVCHRAFCGKCCRSRIPLAGQPGLHRACVECSRVSAEKEPILVRLCDLAERIRSIPGIPKSDNAMDISMTTIGTVEALELCERALKPIEDFHAAAEAAGNQRERSVRDDREREAQSKKLFKGDPDMAETETEALEVPDIPRVSRDVFTGVRRGRSHAPRPWGLCGRPLASNGFTRCPTHKEDFHSCDSEEF</sequence>
<dbReference type="InterPro" id="IPR011011">
    <property type="entry name" value="Znf_FYVE_PHD"/>
</dbReference>
<dbReference type="GO" id="GO:0008270">
    <property type="term" value="F:zinc ion binding"/>
    <property type="evidence" value="ECO:0007669"/>
    <property type="project" value="UniProtKB-KW"/>
</dbReference>
<feature type="region of interest" description="Disordered" evidence="5">
    <location>
        <begin position="158"/>
        <end position="179"/>
    </location>
</feature>
<feature type="compositionally biased region" description="Basic and acidic residues" evidence="5">
    <location>
        <begin position="163"/>
        <end position="179"/>
    </location>
</feature>
<dbReference type="SMART" id="SM00064">
    <property type="entry name" value="FYVE"/>
    <property type="match status" value="1"/>
</dbReference>
<dbReference type="PROSITE" id="PS50178">
    <property type="entry name" value="ZF_FYVE"/>
    <property type="match status" value="1"/>
</dbReference>
<evidence type="ECO:0000256" key="5">
    <source>
        <dbReference type="SAM" id="MobiDB-lite"/>
    </source>
</evidence>
<organism evidence="7">
    <name type="scientific">Noctiluca scintillans</name>
    <name type="common">Sea sparkle</name>
    <name type="synonym">Red tide dinoflagellate</name>
    <dbReference type="NCBI Taxonomy" id="2966"/>
    <lineage>
        <taxon>Eukaryota</taxon>
        <taxon>Sar</taxon>
        <taxon>Alveolata</taxon>
        <taxon>Dinophyceae</taxon>
        <taxon>Noctilucales</taxon>
        <taxon>Noctilucaceae</taxon>
        <taxon>Noctiluca</taxon>
    </lineage>
</organism>
<evidence type="ECO:0000256" key="4">
    <source>
        <dbReference type="PROSITE-ProRule" id="PRU00091"/>
    </source>
</evidence>
<evidence type="ECO:0000256" key="2">
    <source>
        <dbReference type="ARBA" id="ARBA00022771"/>
    </source>
</evidence>
<feature type="domain" description="FYVE-type" evidence="6">
    <location>
        <begin position="38"/>
        <end position="93"/>
    </location>
</feature>
<evidence type="ECO:0000259" key="6">
    <source>
        <dbReference type="PROSITE" id="PS50178"/>
    </source>
</evidence>
<reference evidence="7" key="1">
    <citation type="submission" date="2021-01" db="EMBL/GenBank/DDBJ databases">
        <authorList>
            <person name="Corre E."/>
            <person name="Pelletier E."/>
            <person name="Niang G."/>
            <person name="Scheremetjew M."/>
            <person name="Finn R."/>
            <person name="Kale V."/>
            <person name="Holt S."/>
            <person name="Cochrane G."/>
            <person name="Meng A."/>
            <person name="Brown T."/>
            <person name="Cohen L."/>
        </authorList>
    </citation>
    <scope>NUCLEOTIDE SEQUENCE</scope>
</reference>
<dbReference type="InterPro" id="IPR000306">
    <property type="entry name" value="Znf_FYVE"/>
</dbReference>
<dbReference type="EMBL" id="HBFQ01064950">
    <property type="protein sequence ID" value="CAD8871735.1"/>
    <property type="molecule type" value="Transcribed_RNA"/>
</dbReference>
<protein>
    <recommendedName>
        <fullName evidence="6">FYVE-type domain-containing protein</fullName>
    </recommendedName>
</protein>
<dbReference type="Pfam" id="PF01363">
    <property type="entry name" value="FYVE"/>
    <property type="match status" value="1"/>
</dbReference>
<accession>A0A7S1B102</accession>
<evidence type="ECO:0000313" key="7">
    <source>
        <dbReference type="EMBL" id="CAD8871735.1"/>
    </source>
</evidence>
<dbReference type="Gene3D" id="3.30.40.10">
    <property type="entry name" value="Zinc/RING finger domain, C3HC4 (zinc finger)"/>
    <property type="match status" value="1"/>
</dbReference>
<gene>
    <name evidence="7" type="ORF">NSCI0253_LOCUS46092</name>
</gene>
<dbReference type="InterPro" id="IPR017455">
    <property type="entry name" value="Znf_FYVE-rel"/>
</dbReference>
<dbReference type="SUPFAM" id="SSF57903">
    <property type="entry name" value="FYVE/PHD zinc finger"/>
    <property type="match status" value="1"/>
</dbReference>
<keyword evidence="3" id="KW-0862">Zinc</keyword>
<dbReference type="AlphaFoldDB" id="A0A7S1B102"/>
<keyword evidence="1" id="KW-0479">Metal-binding</keyword>
<proteinExistence type="predicted"/>
<dbReference type="InterPro" id="IPR013083">
    <property type="entry name" value="Znf_RING/FYVE/PHD"/>
</dbReference>
<name>A0A7S1B102_NOCSC</name>
<evidence type="ECO:0000256" key="1">
    <source>
        <dbReference type="ARBA" id="ARBA00022723"/>
    </source>
</evidence>